<evidence type="ECO:0000313" key="2">
    <source>
        <dbReference type="WBParaSite" id="HCON_00054880-00001"/>
    </source>
</evidence>
<name>A0A7I4Y6E7_HAECO</name>
<dbReference type="OrthoDB" id="5856672at2759"/>
<protein>
    <submittedName>
        <fullName evidence="2">Uncharacterized protein</fullName>
    </submittedName>
</protein>
<reference evidence="2" key="1">
    <citation type="submission" date="2020-12" db="UniProtKB">
        <authorList>
            <consortium name="WormBaseParasite"/>
        </authorList>
    </citation>
    <scope>IDENTIFICATION</scope>
    <source>
        <strain evidence="2">MHco3</strain>
    </source>
</reference>
<organism evidence="1 2">
    <name type="scientific">Haemonchus contortus</name>
    <name type="common">Barber pole worm</name>
    <dbReference type="NCBI Taxonomy" id="6289"/>
    <lineage>
        <taxon>Eukaryota</taxon>
        <taxon>Metazoa</taxon>
        <taxon>Ecdysozoa</taxon>
        <taxon>Nematoda</taxon>
        <taxon>Chromadorea</taxon>
        <taxon>Rhabditida</taxon>
        <taxon>Rhabditina</taxon>
        <taxon>Rhabditomorpha</taxon>
        <taxon>Strongyloidea</taxon>
        <taxon>Trichostrongylidae</taxon>
        <taxon>Haemonchus</taxon>
    </lineage>
</organism>
<accession>A0A7I4Y6E7</accession>
<dbReference type="WBParaSite" id="HCON_00054880-00001">
    <property type="protein sequence ID" value="HCON_00054880-00001"/>
    <property type="gene ID" value="HCON_00054880"/>
</dbReference>
<dbReference type="Proteomes" id="UP000025227">
    <property type="component" value="Unplaced"/>
</dbReference>
<sequence length="180" mass="20635">MPLELYNHIPAGGYLSSKFVGRLFPHTFDEKPHVLRRLPAIDLMRLEHAVAFQQTSQTIIDQLVRESTPPLRTQPLLPLRLPVLYQVVNEALGEGVFLEAKDFFIPGPDRRELVSNTRGLLLSVKDLVWVHTVEPTRADQGQNKALKEACIPKANALDRRFLHFFRVKEFTFVPPRLTTF</sequence>
<dbReference type="AlphaFoldDB" id="A0A7I4Y6E7"/>
<evidence type="ECO:0000313" key="1">
    <source>
        <dbReference type="Proteomes" id="UP000025227"/>
    </source>
</evidence>
<keyword evidence="1" id="KW-1185">Reference proteome</keyword>
<proteinExistence type="predicted"/>